<proteinExistence type="predicted"/>
<reference evidence="1" key="1">
    <citation type="submission" date="2014-09" db="EMBL/GenBank/DDBJ databases">
        <authorList>
            <person name="Magalhaes I.L.F."/>
            <person name="Oliveira U."/>
            <person name="Santos F.R."/>
            <person name="Vidigal T.H.D.A."/>
            <person name="Brescovit A.D."/>
            <person name="Santos A.J."/>
        </authorList>
    </citation>
    <scope>NUCLEOTIDE SEQUENCE</scope>
    <source>
        <tissue evidence="1">Shoot tissue taken approximately 20 cm above the soil surface</tissue>
    </source>
</reference>
<organism evidence="1">
    <name type="scientific">Arundo donax</name>
    <name type="common">Giant reed</name>
    <name type="synonym">Donax arundinaceus</name>
    <dbReference type="NCBI Taxonomy" id="35708"/>
    <lineage>
        <taxon>Eukaryota</taxon>
        <taxon>Viridiplantae</taxon>
        <taxon>Streptophyta</taxon>
        <taxon>Embryophyta</taxon>
        <taxon>Tracheophyta</taxon>
        <taxon>Spermatophyta</taxon>
        <taxon>Magnoliopsida</taxon>
        <taxon>Liliopsida</taxon>
        <taxon>Poales</taxon>
        <taxon>Poaceae</taxon>
        <taxon>PACMAD clade</taxon>
        <taxon>Arundinoideae</taxon>
        <taxon>Arundineae</taxon>
        <taxon>Arundo</taxon>
    </lineage>
</organism>
<dbReference type="EMBL" id="GBRH01261537">
    <property type="protein sequence ID" value="JAD36358.1"/>
    <property type="molecule type" value="Transcribed_RNA"/>
</dbReference>
<accession>A0A0A8ZF99</accession>
<evidence type="ECO:0000313" key="1">
    <source>
        <dbReference type="EMBL" id="JAD36358.1"/>
    </source>
</evidence>
<reference evidence="1" key="2">
    <citation type="journal article" date="2015" name="Data Brief">
        <title>Shoot transcriptome of the giant reed, Arundo donax.</title>
        <authorList>
            <person name="Barrero R.A."/>
            <person name="Guerrero F.D."/>
            <person name="Moolhuijzen P."/>
            <person name="Goolsby J.A."/>
            <person name="Tidwell J."/>
            <person name="Bellgard S.E."/>
            <person name="Bellgard M.I."/>
        </authorList>
    </citation>
    <scope>NUCLEOTIDE SEQUENCE</scope>
    <source>
        <tissue evidence="1">Shoot tissue taken approximately 20 cm above the soil surface</tissue>
    </source>
</reference>
<dbReference type="AlphaFoldDB" id="A0A0A8ZF99"/>
<sequence>MLDESAHVTLDVLNNEHVVGLIDRRHILGVRSVPLVDP</sequence>
<name>A0A0A8ZF99_ARUDO</name>
<protein>
    <submittedName>
        <fullName evidence="1">Uncharacterized protein</fullName>
    </submittedName>
</protein>